<organism evidence="4 5">
    <name type="scientific">Streptomyces humicola</name>
    <dbReference type="NCBI Taxonomy" id="2953240"/>
    <lineage>
        <taxon>Bacteria</taxon>
        <taxon>Bacillati</taxon>
        <taxon>Actinomycetota</taxon>
        <taxon>Actinomycetes</taxon>
        <taxon>Kitasatosporales</taxon>
        <taxon>Streptomycetaceae</taxon>
        <taxon>Streptomyces</taxon>
    </lineage>
</organism>
<dbReference type="Gene3D" id="3.10.105.10">
    <property type="entry name" value="Dipeptide-binding Protein, Domain 3"/>
    <property type="match status" value="1"/>
</dbReference>
<keyword evidence="5" id="KW-1185">Reference proteome</keyword>
<feature type="signal peptide" evidence="2">
    <location>
        <begin position="1"/>
        <end position="22"/>
    </location>
</feature>
<feature type="compositionally biased region" description="Low complexity" evidence="1">
    <location>
        <begin position="403"/>
        <end position="428"/>
    </location>
</feature>
<feature type="chain" id="PRO_5045253277" evidence="2">
    <location>
        <begin position="23"/>
        <end position="618"/>
    </location>
</feature>
<dbReference type="InterPro" id="IPR039424">
    <property type="entry name" value="SBP_5"/>
</dbReference>
<protein>
    <submittedName>
        <fullName evidence="4">ABC transporter family substrate-binding protein</fullName>
    </submittedName>
</protein>
<evidence type="ECO:0000313" key="4">
    <source>
        <dbReference type="EMBL" id="MCQ4080161.1"/>
    </source>
</evidence>
<dbReference type="PANTHER" id="PTHR30290">
    <property type="entry name" value="PERIPLASMIC BINDING COMPONENT OF ABC TRANSPORTER"/>
    <property type="match status" value="1"/>
</dbReference>
<evidence type="ECO:0000259" key="3">
    <source>
        <dbReference type="Pfam" id="PF00496"/>
    </source>
</evidence>
<dbReference type="PROSITE" id="PS51257">
    <property type="entry name" value="PROKAR_LIPOPROTEIN"/>
    <property type="match status" value="1"/>
</dbReference>
<evidence type="ECO:0000256" key="1">
    <source>
        <dbReference type="SAM" id="MobiDB-lite"/>
    </source>
</evidence>
<dbReference type="InterPro" id="IPR000914">
    <property type="entry name" value="SBP_5_dom"/>
</dbReference>
<dbReference type="Proteomes" id="UP001057702">
    <property type="component" value="Unassembled WGS sequence"/>
</dbReference>
<dbReference type="PANTHER" id="PTHR30290:SF65">
    <property type="entry name" value="MONOACYL PHOSPHATIDYLINOSITOL TETRAMANNOSIDE-BINDING PROTEIN LPQW-RELATED"/>
    <property type="match status" value="1"/>
</dbReference>
<dbReference type="Pfam" id="PF00496">
    <property type="entry name" value="SBP_bac_5"/>
    <property type="match status" value="1"/>
</dbReference>
<gene>
    <name evidence="4" type="ORF">NGB36_06025</name>
</gene>
<feature type="domain" description="Solute-binding protein family 5" evidence="3">
    <location>
        <begin position="113"/>
        <end position="516"/>
    </location>
</feature>
<dbReference type="InterPro" id="IPR030678">
    <property type="entry name" value="Peptide/Ni-bd"/>
</dbReference>
<dbReference type="PIRSF" id="PIRSF002741">
    <property type="entry name" value="MppA"/>
    <property type="match status" value="1"/>
</dbReference>
<dbReference type="RefSeq" id="WP_255919045.1">
    <property type="nucleotide sequence ID" value="NZ_JANFNG010000003.1"/>
</dbReference>
<reference evidence="4" key="1">
    <citation type="submission" date="2022-06" db="EMBL/GenBank/DDBJ databases">
        <title>Draft genome sequence of Streptomyces sp. RB6PN25 isolated from peat swamp forest in Thailand.</title>
        <authorList>
            <person name="Duangmal K."/>
            <person name="Klaysubun C."/>
        </authorList>
    </citation>
    <scope>NUCLEOTIDE SEQUENCE</scope>
    <source>
        <strain evidence="4">RB6PN25</strain>
    </source>
</reference>
<dbReference type="SUPFAM" id="SSF53850">
    <property type="entry name" value="Periplasmic binding protein-like II"/>
    <property type="match status" value="1"/>
</dbReference>
<sequence length="618" mass="65449">MPHPVKAAAALVGAFALLPALGGCGSSGDDAPAAIDIAAAPRALVRDGGTLRWAVDDVPATFNTFQADADTQTAQIAAATLPSLFTIDGRGRPQRDPDYLLSAHVVQRSPQQIVDYKLNPKAEWSDGRPVTAADFIAQWKALNGGESTYWAAHNDGYNRIAKVEQGADEHEVRVTFATPLSTWQSLFTPLYPQSVTESPDAFNDGARGKLPATAGPFTVERVTGSTVTLVRNPRWWGERAKLDRIELTVVPRDQRADALADGSIDVAGIDPSALPGVARDRGVVVRRAPGAAYTQLTMNGSTGPLADERVRRAVARAIDRQAIATAVLRPAGLPVRTLGNHLVMASQYGYQDNSSAIGSMSLQSAQMLLADAGWQAGRSGQNEIPGQDRTQEQGAKAGGPGPGSAAPAVHTSAQPSAQLSASAPGGQAEAEMSGPVIEPAAVRTDKAGHPLTLRFVLPGDDPTLVSVGERIAHMLTAVGIRTEITRVSGDSFFRDHIANGDFDLALYSWPGSAYPATDARPVYAKPVPAPDGSLNVEENYARVGSDRVDQLLDQASTTLDPSTARGLAERADTRIWATAASIPLYQRPELVAERWTIVNAGAFGFATPRYQDIGFRRP</sequence>
<evidence type="ECO:0000256" key="2">
    <source>
        <dbReference type="SAM" id="SignalP"/>
    </source>
</evidence>
<keyword evidence="2" id="KW-0732">Signal</keyword>
<name>A0ABT1PR59_9ACTN</name>
<dbReference type="EMBL" id="JANFNG010000003">
    <property type="protein sequence ID" value="MCQ4080161.1"/>
    <property type="molecule type" value="Genomic_DNA"/>
</dbReference>
<evidence type="ECO:0000313" key="5">
    <source>
        <dbReference type="Proteomes" id="UP001057702"/>
    </source>
</evidence>
<feature type="region of interest" description="Disordered" evidence="1">
    <location>
        <begin position="376"/>
        <end position="431"/>
    </location>
</feature>
<dbReference type="Gene3D" id="3.90.76.10">
    <property type="entry name" value="Dipeptide-binding Protein, Domain 1"/>
    <property type="match status" value="1"/>
</dbReference>
<accession>A0ABT1PR59</accession>
<dbReference type="CDD" id="cd08501">
    <property type="entry name" value="PBP2_Lpqw"/>
    <property type="match status" value="1"/>
</dbReference>
<comment type="caution">
    <text evidence="4">The sequence shown here is derived from an EMBL/GenBank/DDBJ whole genome shotgun (WGS) entry which is preliminary data.</text>
</comment>
<proteinExistence type="predicted"/>
<dbReference type="Gene3D" id="3.40.190.10">
    <property type="entry name" value="Periplasmic binding protein-like II"/>
    <property type="match status" value="1"/>
</dbReference>